<reference evidence="2" key="1">
    <citation type="submission" date="2020-06" db="EMBL/GenBank/DDBJ databases">
        <title>Draft genome of Bugula neritina, a colonial animal packing powerful symbionts and potential medicines.</title>
        <authorList>
            <person name="Rayko M."/>
        </authorList>
    </citation>
    <scope>NUCLEOTIDE SEQUENCE [LARGE SCALE GENOMIC DNA]</scope>
    <source>
        <strain evidence="2">Kwan_BN1</strain>
    </source>
</reference>
<accession>A0A7J7IY70</accession>
<sequence length="294" mass="32436">MAVATGDVIGSLVRQRLRAQRYNQCLKDALGRLTVLENLECSDIIEALTQLEGLFDYRDQSVVEDAVYINNPEMLTDAQAKSSLVTCFNKVFNDGIITWNRVAVTDVVEYAKSRSNDGTKPCGETPQHQPRSPTRPQRSPRPRSAASKHKSKSPYNSRKVAGELRGIAGDIKTNCFPSSRSSRPRSRPKKCKSPHSYIPSPDRLLMPAKNVQPYNDLSEETKLAGGGFDCSPSDGEPSSPIYEPNSNFQGDSQENEEGKSPMMPPSPPMPMSHSDDPLALHGKKLKGIRYCLKA</sequence>
<keyword evidence="3" id="KW-1185">Reference proteome</keyword>
<comment type="caution">
    <text evidence="2">The sequence shown here is derived from an EMBL/GenBank/DDBJ whole genome shotgun (WGS) entry which is preliminary data.</text>
</comment>
<protein>
    <submittedName>
        <fullName evidence="2">Uncharacterized protein</fullName>
    </submittedName>
</protein>
<name>A0A7J7IY70_BUGNE</name>
<evidence type="ECO:0000313" key="2">
    <source>
        <dbReference type="EMBL" id="KAF6018148.1"/>
    </source>
</evidence>
<feature type="region of interest" description="Disordered" evidence="1">
    <location>
        <begin position="113"/>
        <end position="207"/>
    </location>
</feature>
<evidence type="ECO:0000256" key="1">
    <source>
        <dbReference type="SAM" id="MobiDB-lite"/>
    </source>
</evidence>
<evidence type="ECO:0000313" key="3">
    <source>
        <dbReference type="Proteomes" id="UP000593567"/>
    </source>
</evidence>
<feature type="compositionally biased region" description="Basic residues" evidence="1">
    <location>
        <begin position="138"/>
        <end position="152"/>
    </location>
</feature>
<dbReference type="EMBL" id="VXIV02003332">
    <property type="protein sequence ID" value="KAF6018148.1"/>
    <property type="molecule type" value="Genomic_DNA"/>
</dbReference>
<feature type="compositionally biased region" description="Basic residues" evidence="1">
    <location>
        <begin position="182"/>
        <end position="193"/>
    </location>
</feature>
<proteinExistence type="predicted"/>
<feature type="region of interest" description="Disordered" evidence="1">
    <location>
        <begin position="220"/>
        <end position="280"/>
    </location>
</feature>
<feature type="compositionally biased region" description="Low complexity" evidence="1">
    <location>
        <begin position="125"/>
        <end position="137"/>
    </location>
</feature>
<dbReference type="Proteomes" id="UP000593567">
    <property type="component" value="Unassembled WGS sequence"/>
</dbReference>
<organism evidence="2 3">
    <name type="scientific">Bugula neritina</name>
    <name type="common">Brown bryozoan</name>
    <name type="synonym">Sertularia neritina</name>
    <dbReference type="NCBI Taxonomy" id="10212"/>
    <lineage>
        <taxon>Eukaryota</taxon>
        <taxon>Metazoa</taxon>
        <taxon>Spiralia</taxon>
        <taxon>Lophotrochozoa</taxon>
        <taxon>Bryozoa</taxon>
        <taxon>Gymnolaemata</taxon>
        <taxon>Cheilostomatida</taxon>
        <taxon>Flustrina</taxon>
        <taxon>Buguloidea</taxon>
        <taxon>Bugulidae</taxon>
        <taxon>Bugula</taxon>
    </lineage>
</organism>
<gene>
    <name evidence="2" type="ORF">EB796_023538</name>
</gene>
<dbReference type="AlphaFoldDB" id="A0A7J7IY70"/>